<dbReference type="GeneID" id="64576685"/>
<dbReference type="EMBL" id="CABFWN010000006">
    <property type="protein sequence ID" value="VUG20054.1"/>
    <property type="molecule type" value="Genomic_DNA"/>
</dbReference>
<gene>
    <name evidence="3" type="ORF">BRETT_004762</name>
    <name evidence="4" type="ORF">DEBR0S6_06876G</name>
</gene>
<dbReference type="RefSeq" id="XP_041136606.1">
    <property type="nucleotide sequence ID" value="XM_041283254.1"/>
</dbReference>
<evidence type="ECO:0000313" key="4">
    <source>
        <dbReference type="EMBL" id="VUG20054.1"/>
    </source>
</evidence>
<dbReference type="InterPro" id="IPR022757">
    <property type="entry name" value="Gsf2"/>
</dbReference>
<reference evidence="4 5" key="1">
    <citation type="submission" date="2019-07" db="EMBL/GenBank/DDBJ databases">
        <authorList>
            <person name="Friedrich A."/>
            <person name="Schacherer J."/>
        </authorList>
    </citation>
    <scope>NUCLEOTIDE SEQUENCE [LARGE SCALE GENOMIC DNA]</scope>
</reference>
<accession>A0A7D9D083</accession>
<feature type="region of interest" description="Disordered" evidence="1">
    <location>
        <begin position="353"/>
        <end position="375"/>
    </location>
</feature>
<dbReference type="Pfam" id="PF11055">
    <property type="entry name" value="Gsf2"/>
    <property type="match status" value="1"/>
</dbReference>
<evidence type="ECO:0000256" key="1">
    <source>
        <dbReference type="SAM" id="MobiDB-lite"/>
    </source>
</evidence>
<feature type="transmembrane region" description="Helical" evidence="2">
    <location>
        <begin position="123"/>
        <end position="138"/>
    </location>
</feature>
<evidence type="ECO:0000256" key="2">
    <source>
        <dbReference type="SAM" id="Phobius"/>
    </source>
</evidence>
<evidence type="ECO:0000313" key="5">
    <source>
        <dbReference type="Proteomes" id="UP000478008"/>
    </source>
</evidence>
<reference evidence="3" key="3">
    <citation type="journal article" name="BMC Genomics">
        <title>New genome assemblies reveal patterns of domestication and adaptation across Brettanomyces (Dekkera) species.</title>
        <authorList>
            <person name="Roach M.J."/>
            <person name="Borneman A.R."/>
        </authorList>
    </citation>
    <scope>NUCLEOTIDE SEQUENCE</scope>
    <source>
        <strain evidence="3">UCD 2041</strain>
    </source>
</reference>
<keyword evidence="2" id="KW-1133">Transmembrane helix</keyword>
<keyword evidence="2" id="KW-0812">Transmembrane</keyword>
<dbReference type="Proteomes" id="UP000478008">
    <property type="component" value="Unassembled WGS sequence"/>
</dbReference>
<evidence type="ECO:0000313" key="3">
    <source>
        <dbReference type="EMBL" id="QOU20113.1"/>
    </source>
</evidence>
<name>A0A7D9D083_DEKBR</name>
<feature type="transmembrane region" description="Helical" evidence="2">
    <location>
        <begin position="190"/>
        <end position="210"/>
    </location>
</feature>
<keyword evidence="2" id="KW-0472">Membrane</keyword>
<dbReference type="Proteomes" id="UP000663131">
    <property type="component" value="Chromosome 7"/>
</dbReference>
<dbReference type="KEGG" id="bbrx:BRETT_004762"/>
<organism evidence="4 5">
    <name type="scientific">Dekkera bruxellensis</name>
    <name type="common">Brettanomyces custersii</name>
    <dbReference type="NCBI Taxonomy" id="5007"/>
    <lineage>
        <taxon>Eukaryota</taxon>
        <taxon>Fungi</taxon>
        <taxon>Dikarya</taxon>
        <taxon>Ascomycota</taxon>
        <taxon>Saccharomycotina</taxon>
        <taxon>Pichiomycetes</taxon>
        <taxon>Pichiales</taxon>
        <taxon>Pichiaceae</taxon>
        <taxon>Brettanomyces</taxon>
    </lineage>
</organism>
<protein>
    <submittedName>
        <fullName evidence="4">DEBR0S6_06876g1_1</fullName>
    </submittedName>
</protein>
<dbReference type="EMBL" id="CP063135">
    <property type="protein sequence ID" value="QOU20113.1"/>
    <property type="molecule type" value="Genomic_DNA"/>
</dbReference>
<reference evidence="3" key="2">
    <citation type="submission" date="2020-10" db="EMBL/GenBank/DDBJ databases">
        <authorList>
            <person name="Palmer J.M."/>
        </authorList>
    </citation>
    <scope>NUCLEOTIDE SEQUENCE</scope>
    <source>
        <strain evidence="3">UCD 2041</strain>
    </source>
</reference>
<keyword evidence="5" id="KW-1185">Reference proteome</keyword>
<sequence length="375" mass="43429">MSDTKEEEHATTEEPTFDVYMRFNGDEERDYCFQVHLNTKFGDLMEIFKVLPLNLSPSIFYDRLPIGFQLSTNPGILTREGGLLFGDDADKKQYLKRMNNDDVISEHAWPGQLIIPLFSKKKYLQYSVIVGLIVWLYTDLPDYISPTPGHSLTTMAVKGVSSLLRKINQDQMADNLVESMLEPVPEVMQWVFFAFHIVKDLIIYFVLWVGGFNPYSFTKKPAPIDRDDLLRIGWTSAKKAPVFDFSKEYRQYKVKQVGGTLKAYKSGVLDSIKDTTVTLGAGEGFQTPLCAKLSKDKVESDKFYLSYEYLRLQEEAFQKRHSTLSDLEFARQYKHYRRFGPFDAPKEFASKAQERIKISTDQEKKEKEQKEKKRD</sequence>
<proteinExistence type="predicted"/>
<dbReference type="OrthoDB" id="4076669at2759"/>
<dbReference type="AlphaFoldDB" id="A0A7D9D083"/>